<keyword evidence="3 7" id="KW-0812">Transmembrane</keyword>
<dbReference type="EMBL" id="FZOB01000005">
    <property type="protein sequence ID" value="SNR75680.1"/>
    <property type="molecule type" value="Genomic_DNA"/>
</dbReference>
<comment type="similarity">
    <text evidence="6">Belongs to the exbB/tolQ family.</text>
</comment>
<dbReference type="InterPro" id="IPR050790">
    <property type="entry name" value="ExbB/TolQ_transport"/>
</dbReference>
<keyword evidence="10" id="KW-1185">Reference proteome</keyword>
<evidence type="ECO:0000256" key="3">
    <source>
        <dbReference type="ARBA" id="ARBA00022692"/>
    </source>
</evidence>
<evidence type="ECO:0000313" key="10">
    <source>
        <dbReference type="Proteomes" id="UP000198405"/>
    </source>
</evidence>
<gene>
    <name evidence="9" type="ORF">SAMN06265340_10577</name>
</gene>
<sequence>MELLAKSGFIGYVLLLLSITTFAVFLERVFVLNRFYKQVKKQGFKKELMQTIKDIENKTPEVIENLLSLKGAKIIAECERRVSFIKLASSIAPLLGLLGTVIGMIEAFHNVAGSGYSVNPAQLADGIWTALLTTAEGLCVAIPAYFGYFYLTGIIDKIELALKEDMEEVLIEVYGDRVQKKER</sequence>
<keyword evidence="2" id="KW-1003">Cell membrane</keyword>
<name>A0A238YX73_9BACT</name>
<evidence type="ECO:0000256" key="7">
    <source>
        <dbReference type="SAM" id="Phobius"/>
    </source>
</evidence>
<protein>
    <submittedName>
        <fullName evidence="9">Biopolymer transport protein ExbB</fullName>
    </submittedName>
</protein>
<organism evidence="9 10">
    <name type="scientific">Desulfurobacterium atlanticum</name>
    <dbReference type="NCBI Taxonomy" id="240169"/>
    <lineage>
        <taxon>Bacteria</taxon>
        <taxon>Pseudomonadati</taxon>
        <taxon>Aquificota</taxon>
        <taxon>Aquificia</taxon>
        <taxon>Desulfurobacteriales</taxon>
        <taxon>Desulfurobacteriaceae</taxon>
        <taxon>Desulfurobacterium</taxon>
    </lineage>
</organism>
<keyword evidence="6" id="KW-0813">Transport</keyword>
<evidence type="ECO:0000256" key="5">
    <source>
        <dbReference type="ARBA" id="ARBA00023136"/>
    </source>
</evidence>
<keyword evidence="4 7" id="KW-1133">Transmembrane helix</keyword>
<dbReference type="InterPro" id="IPR002898">
    <property type="entry name" value="MotA_ExbB_proton_chnl"/>
</dbReference>
<reference evidence="10" key="1">
    <citation type="submission" date="2017-06" db="EMBL/GenBank/DDBJ databases">
        <authorList>
            <person name="Varghese N."/>
            <person name="Submissions S."/>
        </authorList>
    </citation>
    <scope>NUCLEOTIDE SEQUENCE [LARGE SCALE GENOMIC DNA]</scope>
    <source>
        <strain evidence="10">DSM 15668</strain>
    </source>
</reference>
<feature type="domain" description="MotA/TolQ/ExbB proton channel" evidence="8">
    <location>
        <begin position="40"/>
        <end position="161"/>
    </location>
</feature>
<dbReference type="GO" id="GO:0017038">
    <property type="term" value="P:protein import"/>
    <property type="evidence" value="ECO:0007669"/>
    <property type="project" value="TreeGrafter"/>
</dbReference>
<dbReference type="PANTHER" id="PTHR30625:SF11">
    <property type="entry name" value="MOTA_TOLQ_EXBB PROTON CHANNEL DOMAIN-CONTAINING PROTEIN"/>
    <property type="match status" value="1"/>
</dbReference>
<dbReference type="PANTHER" id="PTHR30625">
    <property type="entry name" value="PROTEIN TOLQ"/>
    <property type="match status" value="1"/>
</dbReference>
<comment type="subcellular location">
    <subcellularLocation>
        <location evidence="1">Cell membrane</location>
        <topology evidence="1">Multi-pass membrane protein</topology>
    </subcellularLocation>
    <subcellularLocation>
        <location evidence="6">Membrane</location>
        <topology evidence="6">Multi-pass membrane protein</topology>
    </subcellularLocation>
</comment>
<evidence type="ECO:0000256" key="1">
    <source>
        <dbReference type="ARBA" id="ARBA00004651"/>
    </source>
</evidence>
<evidence type="ECO:0000259" key="8">
    <source>
        <dbReference type="Pfam" id="PF01618"/>
    </source>
</evidence>
<dbReference type="RefSeq" id="WP_089322966.1">
    <property type="nucleotide sequence ID" value="NZ_FZOB01000005.1"/>
</dbReference>
<evidence type="ECO:0000256" key="2">
    <source>
        <dbReference type="ARBA" id="ARBA00022475"/>
    </source>
</evidence>
<dbReference type="Proteomes" id="UP000198405">
    <property type="component" value="Unassembled WGS sequence"/>
</dbReference>
<dbReference type="Pfam" id="PF01618">
    <property type="entry name" value="MotA_ExbB"/>
    <property type="match status" value="1"/>
</dbReference>
<feature type="transmembrane region" description="Helical" evidence="7">
    <location>
        <begin position="12"/>
        <end position="31"/>
    </location>
</feature>
<proteinExistence type="inferred from homology"/>
<dbReference type="AlphaFoldDB" id="A0A238YX73"/>
<feature type="transmembrane region" description="Helical" evidence="7">
    <location>
        <begin position="127"/>
        <end position="151"/>
    </location>
</feature>
<keyword evidence="6" id="KW-0653">Protein transport</keyword>
<dbReference type="OrthoDB" id="9805133at2"/>
<evidence type="ECO:0000256" key="6">
    <source>
        <dbReference type="RuleBase" id="RU004057"/>
    </source>
</evidence>
<evidence type="ECO:0000256" key="4">
    <source>
        <dbReference type="ARBA" id="ARBA00022989"/>
    </source>
</evidence>
<keyword evidence="5 7" id="KW-0472">Membrane</keyword>
<accession>A0A238YX73</accession>
<feature type="transmembrane region" description="Helical" evidence="7">
    <location>
        <begin position="87"/>
        <end position="107"/>
    </location>
</feature>
<evidence type="ECO:0000313" key="9">
    <source>
        <dbReference type="EMBL" id="SNR75680.1"/>
    </source>
</evidence>
<dbReference type="GO" id="GO:0005886">
    <property type="term" value="C:plasma membrane"/>
    <property type="evidence" value="ECO:0007669"/>
    <property type="project" value="UniProtKB-SubCell"/>
</dbReference>